<comment type="caution">
    <text evidence="2">The sequence shown here is derived from an EMBL/GenBank/DDBJ whole genome shotgun (WGS) entry which is preliminary data.</text>
</comment>
<dbReference type="CDD" id="cd24007">
    <property type="entry name" value="ASKHA_NBD_eukNAGK-like"/>
    <property type="match status" value="1"/>
</dbReference>
<organism evidence="2 3">
    <name type="scientific">Microlunatus aurantiacus</name>
    <dbReference type="NCBI Taxonomy" id="446786"/>
    <lineage>
        <taxon>Bacteria</taxon>
        <taxon>Bacillati</taxon>
        <taxon>Actinomycetota</taxon>
        <taxon>Actinomycetes</taxon>
        <taxon>Propionibacteriales</taxon>
        <taxon>Propionibacteriaceae</taxon>
        <taxon>Microlunatus</taxon>
    </lineage>
</organism>
<dbReference type="Proteomes" id="UP001500051">
    <property type="component" value="Unassembled WGS sequence"/>
</dbReference>
<dbReference type="Gene3D" id="3.30.420.40">
    <property type="match status" value="2"/>
</dbReference>
<accession>A0ABP7E620</accession>
<protein>
    <submittedName>
        <fullName evidence="2">BadF/BadG/BcrA/BcrD ATPase family protein</fullName>
    </submittedName>
</protein>
<keyword evidence="3" id="KW-1185">Reference proteome</keyword>
<dbReference type="Pfam" id="PF01869">
    <property type="entry name" value="BcrAD_BadFG"/>
    <property type="match status" value="1"/>
</dbReference>
<proteinExistence type="predicted"/>
<dbReference type="EMBL" id="BAAAYX010000020">
    <property type="protein sequence ID" value="GAA3714765.1"/>
    <property type="molecule type" value="Genomic_DNA"/>
</dbReference>
<sequence length="323" mass="32817">MSEVAPPHLLLGADVGGTATRVAVATAGGEVLGVAAGPAGNPNSVGPEESARRVRAAAEQCLARVGEGAAERVVAAVIGLAGGARADDAYLTATRPAGLPVQPRLVSDLAVAFSSATPAPRGYVLVAGTGAVAGRIDAGELRERRDGWGWLLGDEGSGYWLGREAVRDTLTQLQSGTPSLGALAAAVVERLGTRDPVAVVQACYAQPPVWLSTFAELVARHADDPAAISIAHRAAGHLVHLLVDLAPAPDQPVVLAGSVATRPGPVREALWARLDAALDNPRLTAESGLVGALWLATGEAFAVDDTVHGRLARSIGRTSGTLV</sequence>
<name>A0ABP7E620_9ACTN</name>
<dbReference type="RefSeq" id="WP_344813983.1">
    <property type="nucleotide sequence ID" value="NZ_BAAAYX010000020.1"/>
</dbReference>
<dbReference type="InterPro" id="IPR002731">
    <property type="entry name" value="ATPase_BadF"/>
</dbReference>
<reference evidence="3" key="1">
    <citation type="journal article" date="2019" name="Int. J. Syst. Evol. Microbiol.">
        <title>The Global Catalogue of Microorganisms (GCM) 10K type strain sequencing project: providing services to taxonomists for standard genome sequencing and annotation.</title>
        <authorList>
            <consortium name="The Broad Institute Genomics Platform"/>
            <consortium name="The Broad Institute Genome Sequencing Center for Infectious Disease"/>
            <person name="Wu L."/>
            <person name="Ma J."/>
        </authorList>
    </citation>
    <scope>NUCLEOTIDE SEQUENCE [LARGE SCALE GENOMIC DNA]</scope>
    <source>
        <strain evidence="3">JCM 16548</strain>
    </source>
</reference>
<dbReference type="InterPro" id="IPR052519">
    <property type="entry name" value="Euk-type_GlcNAc_Kinase"/>
</dbReference>
<dbReference type="PANTHER" id="PTHR43190">
    <property type="entry name" value="N-ACETYL-D-GLUCOSAMINE KINASE"/>
    <property type="match status" value="1"/>
</dbReference>
<evidence type="ECO:0000313" key="2">
    <source>
        <dbReference type="EMBL" id="GAA3714765.1"/>
    </source>
</evidence>
<gene>
    <name evidence="2" type="ORF">GCM10022204_37480</name>
</gene>
<dbReference type="PANTHER" id="PTHR43190:SF3">
    <property type="entry name" value="N-ACETYL-D-GLUCOSAMINE KINASE"/>
    <property type="match status" value="1"/>
</dbReference>
<dbReference type="InterPro" id="IPR043129">
    <property type="entry name" value="ATPase_NBD"/>
</dbReference>
<evidence type="ECO:0000313" key="3">
    <source>
        <dbReference type="Proteomes" id="UP001500051"/>
    </source>
</evidence>
<evidence type="ECO:0000259" key="1">
    <source>
        <dbReference type="Pfam" id="PF01869"/>
    </source>
</evidence>
<dbReference type="SUPFAM" id="SSF53067">
    <property type="entry name" value="Actin-like ATPase domain"/>
    <property type="match status" value="2"/>
</dbReference>
<feature type="domain" description="ATPase BadF/BadG/BcrA/BcrD type" evidence="1">
    <location>
        <begin position="11"/>
        <end position="266"/>
    </location>
</feature>